<dbReference type="GO" id="GO:0004713">
    <property type="term" value="F:protein tyrosine kinase activity"/>
    <property type="evidence" value="ECO:0007669"/>
    <property type="project" value="TreeGrafter"/>
</dbReference>
<dbReference type="GO" id="GO:0000271">
    <property type="term" value="P:polysaccharide biosynthetic process"/>
    <property type="evidence" value="ECO:0007669"/>
    <property type="project" value="UniProtKB-KW"/>
</dbReference>
<dbReference type="InterPro" id="IPR003856">
    <property type="entry name" value="LPS_length_determ_N"/>
</dbReference>
<feature type="transmembrane region" description="Helical" evidence="12">
    <location>
        <begin position="20"/>
        <end position="40"/>
    </location>
</feature>
<feature type="transmembrane region" description="Helical" evidence="12">
    <location>
        <begin position="180"/>
        <end position="201"/>
    </location>
</feature>
<dbReference type="InterPro" id="IPR050445">
    <property type="entry name" value="Bact_polysacc_biosynth/exp"/>
</dbReference>
<accession>A0A437ULB9</accession>
<keyword evidence="14" id="KW-0808">Transferase</keyword>
<evidence type="ECO:0000256" key="12">
    <source>
        <dbReference type="SAM" id="Phobius"/>
    </source>
</evidence>
<evidence type="ECO:0000256" key="7">
    <source>
        <dbReference type="ARBA" id="ARBA00022903"/>
    </source>
</evidence>
<evidence type="ECO:0000256" key="10">
    <source>
        <dbReference type="ARBA" id="ARBA00023169"/>
    </source>
</evidence>
<comment type="pathway">
    <text evidence="2">Capsule biogenesis; capsule polysaccharide biosynthesis.</text>
</comment>
<evidence type="ECO:0000256" key="5">
    <source>
        <dbReference type="ARBA" id="ARBA00022475"/>
    </source>
</evidence>
<keyword evidence="9 12" id="KW-0472">Membrane</keyword>
<evidence type="ECO:0000313" key="15">
    <source>
        <dbReference type="Proteomes" id="UP000288388"/>
    </source>
</evidence>
<feature type="domain" description="Polysaccharide chain length determinant N-terminal" evidence="13">
    <location>
        <begin position="5"/>
        <end position="94"/>
    </location>
</feature>
<dbReference type="PANTHER" id="PTHR32309">
    <property type="entry name" value="TYROSINE-PROTEIN KINASE"/>
    <property type="match status" value="1"/>
</dbReference>
<dbReference type="PANTHER" id="PTHR32309:SF13">
    <property type="entry name" value="FERRIC ENTEROBACTIN TRANSPORT PROTEIN FEPE"/>
    <property type="match status" value="1"/>
</dbReference>
<dbReference type="RefSeq" id="WP_127978471.1">
    <property type="nucleotide sequence ID" value="NZ_JAEMPA010000239.1"/>
</dbReference>
<evidence type="ECO:0000256" key="6">
    <source>
        <dbReference type="ARBA" id="ARBA00022692"/>
    </source>
</evidence>
<keyword evidence="10" id="KW-0270">Exopolysaccharide synthesis</keyword>
<dbReference type="Proteomes" id="UP000288388">
    <property type="component" value="Unassembled WGS sequence"/>
</dbReference>
<protein>
    <recommendedName>
        <fullName evidence="4">Capsular polysaccharide biosynthesis protein CpsC</fullName>
    </recommendedName>
</protein>
<evidence type="ECO:0000256" key="1">
    <source>
        <dbReference type="ARBA" id="ARBA00004651"/>
    </source>
</evidence>
<comment type="similarity">
    <text evidence="3">Belongs to the CpsC/CapA family.</text>
</comment>
<comment type="caution">
    <text evidence="14">The sequence shown here is derived from an EMBL/GenBank/DDBJ whole genome shotgun (WGS) entry which is preliminary data.</text>
</comment>
<name>A0A437ULB9_ENTAV</name>
<evidence type="ECO:0000256" key="8">
    <source>
        <dbReference type="ARBA" id="ARBA00022989"/>
    </source>
</evidence>
<sequence>MEETLRLEDLVQILKKKAAWIVLTTVAGIGLAAGVTFFLITPKYDSTAQLIAQNQEAEGSSGNLQNDINGNVLMINTYKDMIKSDLVIDAVQKKLQDEYQYVYSNSGLKNSLEVEQAQNSQMFQITATSSEPRKAALIANITAITFQEKAEEVLAVSKVTITSEAGVSAKAVFPNNQLNLLIGTVVGMLIGVGLAFLIELVDKTMKDERFIVETLELPVLGQVSEINPKELIRSRRIVVTTREDNKPTWEPQRSTRKRRRI</sequence>
<keyword evidence="7" id="KW-0972">Capsule biogenesis/degradation</keyword>
<evidence type="ECO:0000256" key="11">
    <source>
        <dbReference type="ARBA" id="ARBA00045736"/>
    </source>
</evidence>
<comment type="function">
    <text evidence="11">Required for CpsD phosphorylation. Involved in the regulation of capsular polysaccharide biosynthesis. May be part of a complex that directs the coordinated polymerization and export to the cell surface of the capsular polysaccharide.</text>
</comment>
<evidence type="ECO:0000259" key="13">
    <source>
        <dbReference type="Pfam" id="PF02706"/>
    </source>
</evidence>
<dbReference type="GO" id="GO:0005886">
    <property type="term" value="C:plasma membrane"/>
    <property type="evidence" value="ECO:0007669"/>
    <property type="project" value="UniProtKB-SubCell"/>
</dbReference>
<reference evidence="14 15" key="1">
    <citation type="submission" date="2018-12" db="EMBL/GenBank/DDBJ databases">
        <title>A novel vanA-carrying plasmid in a clinical isolate of Enterococcus avium.</title>
        <authorList>
            <person name="Bernasconi O.J."/>
            <person name="Luzzaro F."/>
            <person name="Endimiani A."/>
        </authorList>
    </citation>
    <scope>NUCLEOTIDE SEQUENCE [LARGE SCALE GENOMIC DNA]</scope>
    <source>
        <strain evidence="14 15">LC0559/18</strain>
    </source>
</reference>
<comment type="subcellular location">
    <subcellularLocation>
        <location evidence="1">Cell membrane</location>
        <topology evidence="1">Multi-pass membrane protein</topology>
    </subcellularLocation>
</comment>
<keyword evidence="8 12" id="KW-1133">Transmembrane helix</keyword>
<dbReference type="Pfam" id="PF02706">
    <property type="entry name" value="Wzz"/>
    <property type="match status" value="1"/>
</dbReference>
<keyword evidence="14" id="KW-0418">Kinase</keyword>
<evidence type="ECO:0000313" key="14">
    <source>
        <dbReference type="EMBL" id="RVU94289.1"/>
    </source>
</evidence>
<dbReference type="AlphaFoldDB" id="A0A437ULB9"/>
<proteinExistence type="inferred from homology"/>
<evidence type="ECO:0000256" key="3">
    <source>
        <dbReference type="ARBA" id="ARBA00006683"/>
    </source>
</evidence>
<gene>
    <name evidence="14" type="ORF">EK398_05220</name>
</gene>
<dbReference type="EMBL" id="RYZS01000001">
    <property type="protein sequence ID" value="RVU94289.1"/>
    <property type="molecule type" value="Genomic_DNA"/>
</dbReference>
<evidence type="ECO:0000256" key="9">
    <source>
        <dbReference type="ARBA" id="ARBA00023136"/>
    </source>
</evidence>
<organism evidence="14 15">
    <name type="scientific">Enterococcus avium</name>
    <name type="common">Streptococcus avium</name>
    <dbReference type="NCBI Taxonomy" id="33945"/>
    <lineage>
        <taxon>Bacteria</taxon>
        <taxon>Bacillati</taxon>
        <taxon>Bacillota</taxon>
        <taxon>Bacilli</taxon>
        <taxon>Lactobacillales</taxon>
        <taxon>Enterococcaceae</taxon>
        <taxon>Enterococcus</taxon>
    </lineage>
</organism>
<evidence type="ECO:0000256" key="2">
    <source>
        <dbReference type="ARBA" id="ARBA00005132"/>
    </source>
</evidence>
<keyword evidence="5" id="KW-1003">Cell membrane</keyword>
<evidence type="ECO:0000256" key="4">
    <source>
        <dbReference type="ARBA" id="ARBA00020739"/>
    </source>
</evidence>
<keyword evidence="6 12" id="KW-0812">Transmembrane</keyword>